<dbReference type="Proteomes" id="UP000273405">
    <property type="component" value="Unassembled WGS sequence"/>
</dbReference>
<dbReference type="PANTHER" id="PTHR10579:SF43">
    <property type="entry name" value="ZINC FINGER (C3HC4-TYPE RING FINGER) FAMILY PROTEIN"/>
    <property type="match status" value="1"/>
</dbReference>
<organism evidence="2 3">
    <name type="scientific">Corallococcus sicarius</name>
    <dbReference type="NCBI Taxonomy" id="2316726"/>
    <lineage>
        <taxon>Bacteria</taxon>
        <taxon>Pseudomonadati</taxon>
        <taxon>Myxococcota</taxon>
        <taxon>Myxococcia</taxon>
        <taxon>Myxococcales</taxon>
        <taxon>Cystobacterineae</taxon>
        <taxon>Myxococcaceae</taxon>
        <taxon>Corallococcus</taxon>
    </lineage>
</organism>
<proteinExistence type="predicted"/>
<dbReference type="InterPro" id="IPR002035">
    <property type="entry name" value="VWF_A"/>
</dbReference>
<gene>
    <name evidence="2" type="ORF">D7X12_09655</name>
</gene>
<dbReference type="SUPFAM" id="SSF53300">
    <property type="entry name" value="vWA-like"/>
    <property type="match status" value="1"/>
</dbReference>
<dbReference type="RefSeq" id="WP_120624972.1">
    <property type="nucleotide sequence ID" value="NZ_RAWG01000044.1"/>
</dbReference>
<accession>A0A3A8NK98</accession>
<evidence type="ECO:0000313" key="2">
    <source>
        <dbReference type="EMBL" id="RKH44816.1"/>
    </source>
</evidence>
<dbReference type="PROSITE" id="PS50234">
    <property type="entry name" value="VWFA"/>
    <property type="match status" value="1"/>
</dbReference>
<dbReference type="InterPro" id="IPR036465">
    <property type="entry name" value="vWFA_dom_sf"/>
</dbReference>
<dbReference type="AlphaFoldDB" id="A0A3A8NK98"/>
<name>A0A3A8NK98_9BACT</name>
<feature type="domain" description="VWFA" evidence="1">
    <location>
        <begin position="120"/>
        <end position="293"/>
    </location>
</feature>
<dbReference type="SMART" id="SM00327">
    <property type="entry name" value="VWA"/>
    <property type="match status" value="1"/>
</dbReference>
<reference evidence="3" key="1">
    <citation type="submission" date="2018-09" db="EMBL/GenBank/DDBJ databases">
        <authorList>
            <person name="Livingstone P.G."/>
            <person name="Whitworth D.E."/>
        </authorList>
    </citation>
    <scope>NUCLEOTIDE SEQUENCE [LARGE SCALE GENOMIC DNA]</scope>
    <source>
        <strain evidence="3">CA040B</strain>
    </source>
</reference>
<dbReference type="InterPro" id="IPR051266">
    <property type="entry name" value="CLCR"/>
</dbReference>
<dbReference type="PANTHER" id="PTHR10579">
    <property type="entry name" value="CALCIUM-ACTIVATED CHLORIDE CHANNEL REGULATOR"/>
    <property type="match status" value="1"/>
</dbReference>
<dbReference type="OrthoDB" id="9781333at2"/>
<dbReference type="Gene3D" id="3.40.50.410">
    <property type="entry name" value="von Willebrand factor, type A domain"/>
    <property type="match status" value="1"/>
</dbReference>
<keyword evidence="3" id="KW-1185">Reference proteome</keyword>
<evidence type="ECO:0000313" key="3">
    <source>
        <dbReference type="Proteomes" id="UP000273405"/>
    </source>
</evidence>
<evidence type="ECO:0000259" key="1">
    <source>
        <dbReference type="PROSITE" id="PS50234"/>
    </source>
</evidence>
<protein>
    <submittedName>
        <fullName evidence="2">VWA domain-containing protein</fullName>
    </submittedName>
</protein>
<sequence length="494" mass="51712">MNRTTLLLSIAGLLVVGALALDGIHALFATRSEHPPFVHQPRAAPPSAVDQSHTVVQPGEAPITTVLPVGVGTPGSGKPGMVELTGKLSGAYVKTGPGEAFAWFEVSARAPENPQRVPVNLALVVDRSGSMMGSKLVDAKRAAEALVNQLRVGDRLALVHYGSDVKTLPSVEITEQTRAELLKAIAAIEVDGSTNISGGLQAAGVALIPYTKQYRVTRAILLSDGQPTEGVVSETGLFSEVGKLREQGITVSSLGVGEGFNDVLMRGMAERGGGFSGFVSDSAQLASIFTRELEQAASTVARDVNLVLTLPPGVSSVEVMGLTSTREGSTVRVPLYDLTGGQSARVVAKVTLVAPDTASQMNVLAANLSYIDVTADLPSRVLLSLDAKVTPDAQVVHANLDRDVRVHAIRALGTQQLHAAAEQMKSGNRQGALDLLGNARRLFGSSASALAGELADVDATQAAYGNAHSEAEVRREMLDLKKKTMKSFGQSNSY</sequence>
<comment type="caution">
    <text evidence="2">The sequence shown here is derived from an EMBL/GenBank/DDBJ whole genome shotgun (WGS) entry which is preliminary data.</text>
</comment>
<dbReference type="EMBL" id="RAWG01000044">
    <property type="protein sequence ID" value="RKH44816.1"/>
    <property type="molecule type" value="Genomic_DNA"/>
</dbReference>
<dbReference type="Pfam" id="PF00092">
    <property type="entry name" value="VWA"/>
    <property type="match status" value="1"/>
</dbReference>